<dbReference type="Pfam" id="PF08810">
    <property type="entry name" value="KapB"/>
    <property type="match status" value="1"/>
</dbReference>
<dbReference type="Gene3D" id="2.30.30.430">
    <property type="entry name" value="Kinase associated protein B domain"/>
    <property type="match status" value="1"/>
</dbReference>
<gene>
    <name evidence="1" type="primary">kapB</name>
    <name evidence="1" type="ORF">ACFSW5_18805</name>
</gene>
<dbReference type="SUPFAM" id="SSF141251">
    <property type="entry name" value="Kinase-associated protein B-like"/>
    <property type="match status" value="1"/>
</dbReference>
<dbReference type="InterPro" id="IPR038080">
    <property type="entry name" value="KapB_sf"/>
</dbReference>
<evidence type="ECO:0000313" key="2">
    <source>
        <dbReference type="Proteomes" id="UP001597493"/>
    </source>
</evidence>
<sequence length="137" mass="15623">MEPEKQQLSVGSLVLADIRTGRYIGEISEFYGPRAVVKILAVVRHPQQGDLHHPYDPDVPLFHERRALSYTEKSTVLLRDIEPFGGEVPDYSASLAEALDKQTEELAASLEGADDRYKRWIERSIDTLRVLRADYRL</sequence>
<accession>A0ABW5R1G0</accession>
<proteinExistence type="predicted"/>
<dbReference type="Proteomes" id="UP001597493">
    <property type="component" value="Unassembled WGS sequence"/>
</dbReference>
<protein>
    <submittedName>
        <fullName evidence="1">Sporulation phosphorelay system protein KapB</fullName>
    </submittedName>
</protein>
<dbReference type="EMBL" id="JBHUMY010000026">
    <property type="protein sequence ID" value="MFD2662310.1"/>
    <property type="molecule type" value="Genomic_DNA"/>
</dbReference>
<name>A0ABW5R1G0_9BACL</name>
<comment type="caution">
    <text evidence="1">The sequence shown here is derived from an EMBL/GenBank/DDBJ whole genome shotgun (WGS) entry which is preliminary data.</text>
</comment>
<organism evidence="1 2">
    <name type="scientific">Paenibacillus thailandensis</name>
    <dbReference type="NCBI Taxonomy" id="393250"/>
    <lineage>
        <taxon>Bacteria</taxon>
        <taxon>Bacillati</taxon>
        <taxon>Bacillota</taxon>
        <taxon>Bacilli</taxon>
        <taxon>Bacillales</taxon>
        <taxon>Paenibacillaceae</taxon>
        <taxon>Paenibacillus</taxon>
    </lineage>
</organism>
<dbReference type="RefSeq" id="WP_379276406.1">
    <property type="nucleotide sequence ID" value="NZ_JBHUGT010000033.1"/>
</dbReference>
<reference evidence="2" key="1">
    <citation type="journal article" date="2019" name="Int. J. Syst. Evol. Microbiol.">
        <title>The Global Catalogue of Microorganisms (GCM) 10K type strain sequencing project: providing services to taxonomists for standard genome sequencing and annotation.</title>
        <authorList>
            <consortium name="The Broad Institute Genomics Platform"/>
            <consortium name="The Broad Institute Genome Sequencing Center for Infectious Disease"/>
            <person name="Wu L."/>
            <person name="Ma J."/>
        </authorList>
    </citation>
    <scope>NUCLEOTIDE SEQUENCE [LARGE SCALE GENOMIC DNA]</scope>
    <source>
        <strain evidence="2">TISTR 1827</strain>
    </source>
</reference>
<evidence type="ECO:0000313" key="1">
    <source>
        <dbReference type="EMBL" id="MFD2662310.1"/>
    </source>
</evidence>
<dbReference type="InterPro" id="IPR014916">
    <property type="entry name" value="KapB"/>
</dbReference>
<keyword evidence="2" id="KW-1185">Reference proteome</keyword>
<dbReference type="SMART" id="SM01298">
    <property type="entry name" value="KapB"/>
    <property type="match status" value="1"/>
</dbReference>